<dbReference type="PANTHER" id="PTHR30055:SF234">
    <property type="entry name" value="HTH-TYPE TRANSCRIPTIONAL REGULATOR BETI"/>
    <property type="match status" value="1"/>
</dbReference>
<dbReference type="SUPFAM" id="SSF46689">
    <property type="entry name" value="Homeodomain-like"/>
    <property type="match status" value="1"/>
</dbReference>
<gene>
    <name evidence="6" type="ORF">E1284_23055</name>
</gene>
<proteinExistence type="predicted"/>
<dbReference type="AlphaFoldDB" id="A0A4R4NSC5"/>
<comment type="caution">
    <text evidence="6">The sequence shown here is derived from an EMBL/GenBank/DDBJ whole genome shotgun (WGS) entry which is preliminary data.</text>
</comment>
<dbReference type="EMBL" id="SMJW01000124">
    <property type="protein sequence ID" value="TDC12548.1"/>
    <property type="molecule type" value="Genomic_DNA"/>
</dbReference>
<evidence type="ECO:0000256" key="4">
    <source>
        <dbReference type="PROSITE-ProRule" id="PRU00335"/>
    </source>
</evidence>
<accession>A0A4R4NSC5</accession>
<keyword evidence="1" id="KW-0805">Transcription regulation</keyword>
<dbReference type="PROSITE" id="PS50977">
    <property type="entry name" value="HTH_TETR_2"/>
    <property type="match status" value="1"/>
</dbReference>
<dbReference type="InterPro" id="IPR009057">
    <property type="entry name" value="Homeodomain-like_sf"/>
</dbReference>
<keyword evidence="2 4" id="KW-0238">DNA-binding</keyword>
<feature type="DNA-binding region" description="H-T-H motif" evidence="4">
    <location>
        <begin position="39"/>
        <end position="58"/>
    </location>
</feature>
<dbReference type="InterPro" id="IPR001647">
    <property type="entry name" value="HTH_TetR"/>
</dbReference>
<dbReference type="OrthoDB" id="4899232at2"/>
<name>A0A4R4NSC5_9ACTN</name>
<keyword evidence="3" id="KW-0804">Transcription</keyword>
<organism evidence="6 7">
    <name type="scientific">Actinomadura bangladeshensis</name>
    <dbReference type="NCBI Taxonomy" id="453573"/>
    <lineage>
        <taxon>Bacteria</taxon>
        <taxon>Bacillati</taxon>
        <taxon>Actinomycetota</taxon>
        <taxon>Actinomycetes</taxon>
        <taxon>Streptosporangiales</taxon>
        <taxon>Thermomonosporaceae</taxon>
        <taxon>Actinomadura</taxon>
    </lineage>
</organism>
<dbReference type="Proteomes" id="UP000295431">
    <property type="component" value="Unassembled WGS sequence"/>
</dbReference>
<dbReference type="GO" id="GO:0003700">
    <property type="term" value="F:DNA-binding transcription factor activity"/>
    <property type="evidence" value="ECO:0007669"/>
    <property type="project" value="TreeGrafter"/>
</dbReference>
<dbReference type="PRINTS" id="PR00455">
    <property type="entry name" value="HTHTETR"/>
</dbReference>
<evidence type="ECO:0000256" key="2">
    <source>
        <dbReference type="ARBA" id="ARBA00023125"/>
    </source>
</evidence>
<feature type="domain" description="HTH tetR-type" evidence="5">
    <location>
        <begin position="16"/>
        <end position="76"/>
    </location>
</feature>
<reference evidence="6 7" key="1">
    <citation type="submission" date="2019-03" db="EMBL/GenBank/DDBJ databases">
        <title>Draft genome sequences of novel Actinobacteria.</title>
        <authorList>
            <person name="Sahin N."/>
            <person name="Ay H."/>
            <person name="Saygin H."/>
        </authorList>
    </citation>
    <scope>NUCLEOTIDE SEQUENCE [LARGE SCALE GENOMIC DNA]</scope>
    <source>
        <strain evidence="6 7">DSM 45347</strain>
    </source>
</reference>
<dbReference type="PANTHER" id="PTHR30055">
    <property type="entry name" value="HTH-TYPE TRANSCRIPTIONAL REGULATOR RUTR"/>
    <property type="match status" value="1"/>
</dbReference>
<dbReference type="InterPro" id="IPR050109">
    <property type="entry name" value="HTH-type_TetR-like_transc_reg"/>
</dbReference>
<evidence type="ECO:0000313" key="7">
    <source>
        <dbReference type="Proteomes" id="UP000295431"/>
    </source>
</evidence>
<dbReference type="GO" id="GO:0000976">
    <property type="term" value="F:transcription cis-regulatory region binding"/>
    <property type="evidence" value="ECO:0007669"/>
    <property type="project" value="TreeGrafter"/>
</dbReference>
<dbReference type="Gene3D" id="1.10.357.10">
    <property type="entry name" value="Tetracycline Repressor, domain 2"/>
    <property type="match status" value="1"/>
</dbReference>
<evidence type="ECO:0000256" key="1">
    <source>
        <dbReference type="ARBA" id="ARBA00023015"/>
    </source>
</evidence>
<keyword evidence="7" id="KW-1185">Reference proteome</keyword>
<evidence type="ECO:0000256" key="3">
    <source>
        <dbReference type="ARBA" id="ARBA00023163"/>
    </source>
</evidence>
<sequence>MLQRVADEKNGNRRGRRSREEILDVASRVMAERGYAATSLSVLSRETGLPKSAVYHHFQSKAGLLSAVMARGAYEFFAAMRDAQAGGPGGGTPRERLTWFLLRTGEVFAARPDFLRLHLILIMSAEAAEAEVDAIIERVRHDGRVHMNKMIAASFAAEGAEIAQAVADELEYFGIAGFDGAFVATQADPARDLAAQMTLLAEAMAALGEARVAALRGR</sequence>
<evidence type="ECO:0000259" key="5">
    <source>
        <dbReference type="PROSITE" id="PS50977"/>
    </source>
</evidence>
<protein>
    <submittedName>
        <fullName evidence="6">TetR/AcrR family transcriptional regulator</fullName>
    </submittedName>
</protein>
<dbReference type="Pfam" id="PF00440">
    <property type="entry name" value="TetR_N"/>
    <property type="match status" value="1"/>
</dbReference>
<evidence type="ECO:0000313" key="6">
    <source>
        <dbReference type="EMBL" id="TDC12548.1"/>
    </source>
</evidence>